<feature type="domain" description="SGNH" evidence="3">
    <location>
        <begin position="396"/>
        <end position="620"/>
    </location>
</feature>
<evidence type="ECO:0008006" key="6">
    <source>
        <dbReference type="Google" id="ProtNLM"/>
    </source>
</evidence>
<evidence type="ECO:0000256" key="1">
    <source>
        <dbReference type="SAM" id="Phobius"/>
    </source>
</evidence>
<dbReference type="InterPro" id="IPR043968">
    <property type="entry name" value="SGNH"/>
</dbReference>
<dbReference type="eggNOG" id="COG1835">
    <property type="taxonomic scope" value="Bacteria"/>
</dbReference>
<dbReference type="Pfam" id="PF01757">
    <property type="entry name" value="Acyl_transf_3"/>
    <property type="match status" value="1"/>
</dbReference>
<feature type="transmembrane region" description="Helical" evidence="1">
    <location>
        <begin position="31"/>
        <end position="51"/>
    </location>
</feature>
<feature type="transmembrane region" description="Helical" evidence="1">
    <location>
        <begin position="189"/>
        <end position="212"/>
    </location>
</feature>
<evidence type="ECO:0000313" key="4">
    <source>
        <dbReference type="EMBL" id="GAC23198.1"/>
    </source>
</evidence>
<dbReference type="OrthoDB" id="9767863at2"/>
<dbReference type="EMBL" id="BAEP01000018">
    <property type="protein sequence ID" value="GAC23198.1"/>
    <property type="molecule type" value="Genomic_DNA"/>
</dbReference>
<organism evidence="4 5">
    <name type="scientific">Paraglaciecola mesophila KMM 241</name>
    <dbReference type="NCBI Taxonomy" id="1128912"/>
    <lineage>
        <taxon>Bacteria</taxon>
        <taxon>Pseudomonadati</taxon>
        <taxon>Pseudomonadota</taxon>
        <taxon>Gammaproteobacteria</taxon>
        <taxon>Alteromonadales</taxon>
        <taxon>Alteromonadaceae</taxon>
        <taxon>Paraglaciecola</taxon>
    </lineage>
</organism>
<dbReference type="InterPro" id="IPR002656">
    <property type="entry name" value="Acyl_transf_3_dom"/>
</dbReference>
<feature type="transmembrane region" description="Helical" evidence="1">
    <location>
        <begin position="7"/>
        <end position="25"/>
    </location>
</feature>
<evidence type="ECO:0000259" key="2">
    <source>
        <dbReference type="Pfam" id="PF01757"/>
    </source>
</evidence>
<reference evidence="4 5" key="1">
    <citation type="journal article" date="2017" name="Antonie Van Leeuwenhoek">
        <title>Rhizobium rhizosphaerae sp. nov., a novel species isolated from rice rhizosphere.</title>
        <authorList>
            <person name="Zhao J.J."/>
            <person name="Zhang J."/>
            <person name="Zhang R.J."/>
            <person name="Zhang C.W."/>
            <person name="Yin H.Q."/>
            <person name="Zhang X.X."/>
        </authorList>
    </citation>
    <scope>NUCLEOTIDE SEQUENCE [LARGE SCALE GENOMIC DNA]</scope>
    <source>
        <strain evidence="4 5">KMM 241</strain>
    </source>
</reference>
<comment type="caution">
    <text evidence="4">The sequence shown here is derived from an EMBL/GenBank/DDBJ whole genome shotgun (WGS) entry which is preliminary data.</text>
</comment>
<name>K6Z2I2_9ALTE</name>
<keyword evidence="1" id="KW-1133">Transmembrane helix</keyword>
<feature type="transmembrane region" description="Helical" evidence="1">
    <location>
        <begin position="142"/>
        <end position="157"/>
    </location>
</feature>
<dbReference type="PANTHER" id="PTHR23028">
    <property type="entry name" value="ACETYLTRANSFERASE"/>
    <property type="match status" value="1"/>
</dbReference>
<dbReference type="AlphaFoldDB" id="K6Z2I2"/>
<feature type="transmembrane region" description="Helical" evidence="1">
    <location>
        <begin position="349"/>
        <end position="366"/>
    </location>
</feature>
<feature type="domain" description="Acyltransferase 3" evidence="2">
    <location>
        <begin position="5"/>
        <end position="328"/>
    </location>
</feature>
<gene>
    <name evidence="4" type="ORF">GMES_0898</name>
</gene>
<protein>
    <recommendedName>
        <fullName evidence="6">Acyltransferase 3</fullName>
    </recommendedName>
</protein>
<feature type="transmembrane region" description="Helical" evidence="1">
    <location>
        <begin position="270"/>
        <end position="291"/>
    </location>
</feature>
<dbReference type="Pfam" id="PF19040">
    <property type="entry name" value="SGNH"/>
    <property type="match status" value="1"/>
</dbReference>
<dbReference type="InterPro" id="IPR050879">
    <property type="entry name" value="Acyltransferase_3"/>
</dbReference>
<dbReference type="PANTHER" id="PTHR23028:SF53">
    <property type="entry name" value="ACYL_TRANSF_3 DOMAIN-CONTAINING PROTEIN"/>
    <property type="match status" value="1"/>
</dbReference>
<dbReference type="Proteomes" id="UP000006263">
    <property type="component" value="Unassembled WGS sequence"/>
</dbReference>
<feature type="transmembrane region" description="Helical" evidence="1">
    <location>
        <begin position="164"/>
        <end position="183"/>
    </location>
</feature>
<dbReference type="GO" id="GO:0016747">
    <property type="term" value="F:acyltransferase activity, transferring groups other than amino-acyl groups"/>
    <property type="evidence" value="ECO:0007669"/>
    <property type="project" value="InterPro"/>
</dbReference>
<feature type="transmembrane region" description="Helical" evidence="1">
    <location>
        <begin position="311"/>
        <end position="328"/>
    </location>
</feature>
<feature type="transmembrane region" description="Helical" evidence="1">
    <location>
        <begin position="224"/>
        <end position="240"/>
    </location>
</feature>
<proteinExistence type="predicted"/>
<sequence>MKYRADIDGLRAVAVILVILFHAKINLFPGGYIGVDIFFAISGFLITSIIYPKILAGNFSFLDFYKRRARRLLPASIFMTLVTLLVFAFIYPPNLFQTLAKSAMASLLFSSNLYFWQTSSYFSPNLELQPLLHTWSLSVEEQFYFLFPLSLVLLGLFKLKKSAVLSLVGVACAVSLFLAYWFAPNSLSFVSFYVLPTRFYEMGLGALFAIHLTHKPNAFNQFKYLREIGLVMIAIAAIQYDRKLAFPSFYAVLPVMGTLLMLIDNRTKGLLYKVMCSKPLVFTGLLSYSLYLWHWPIWVCFEWLTENTSPAYMGAYFALTFIVAYLSYRFIEQPLRQPSFYQSKYSKTALGGFAAILIASVSFFSLQSNNRLLPISEPSISAYTNSLVSEPFRDTCTDTKRLKGQYSVCVLKEGVNAEYSILLWGDSHASALMSALDNFSDRFTIHAMNTSGCPSLVDTKRKGSNDCHLHNQYMQSYLLEQTNQYDLILDVSAWDNYIEYELLETESSQVEEMHAALQRTIAFFEQNHLKYVFVPQIPKQKTNIPRAFFRQQLGLNDEQEYVLRSEYATKLKRFEEMLYPSKNMIALDSFFCEEDKCGGSKDGKIMYKDAHHISVSAGETISYYLEGEILNAIEGSRTVLETASE</sequence>
<dbReference type="GO" id="GO:0016020">
    <property type="term" value="C:membrane"/>
    <property type="evidence" value="ECO:0007669"/>
    <property type="project" value="TreeGrafter"/>
</dbReference>
<dbReference type="RefSeq" id="WP_006991349.1">
    <property type="nucleotide sequence ID" value="NZ_BAEP01000018.1"/>
</dbReference>
<feature type="transmembrane region" description="Helical" evidence="1">
    <location>
        <begin position="72"/>
        <end position="91"/>
    </location>
</feature>
<evidence type="ECO:0000259" key="3">
    <source>
        <dbReference type="Pfam" id="PF19040"/>
    </source>
</evidence>
<evidence type="ECO:0000313" key="5">
    <source>
        <dbReference type="Proteomes" id="UP000006263"/>
    </source>
</evidence>
<feature type="transmembrane region" description="Helical" evidence="1">
    <location>
        <begin position="246"/>
        <end position="263"/>
    </location>
</feature>
<keyword evidence="1" id="KW-0812">Transmembrane</keyword>
<dbReference type="GO" id="GO:0009103">
    <property type="term" value="P:lipopolysaccharide biosynthetic process"/>
    <property type="evidence" value="ECO:0007669"/>
    <property type="project" value="TreeGrafter"/>
</dbReference>
<accession>K6Z2I2</accession>
<keyword evidence="1" id="KW-0472">Membrane</keyword>